<dbReference type="SMART" id="SM00698">
    <property type="entry name" value="MORN"/>
    <property type="match status" value="9"/>
</dbReference>
<protein>
    <submittedName>
        <fullName evidence="3">MORN repeatcontaining protein</fullName>
    </submittedName>
</protein>
<feature type="compositionally biased region" description="Basic and acidic residues" evidence="2">
    <location>
        <begin position="13"/>
        <end position="22"/>
    </location>
</feature>
<feature type="region of interest" description="Disordered" evidence="2">
    <location>
        <begin position="405"/>
        <end position="456"/>
    </location>
</feature>
<feature type="region of interest" description="Disordered" evidence="2">
    <location>
        <begin position="1"/>
        <end position="94"/>
    </location>
</feature>
<dbReference type="InterPro" id="IPR003409">
    <property type="entry name" value="MORN"/>
</dbReference>
<accession>L8H6S5</accession>
<evidence type="ECO:0000256" key="2">
    <source>
        <dbReference type="SAM" id="MobiDB-lite"/>
    </source>
</evidence>
<dbReference type="SUPFAM" id="SSF82185">
    <property type="entry name" value="Histone H3 K4-specific methyltransferase SET7/9 N-terminal domain"/>
    <property type="match status" value="2"/>
</dbReference>
<feature type="region of interest" description="Disordered" evidence="2">
    <location>
        <begin position="521"/>
        <end position="549"/>
    </location>
</feature>
<dbReference type="GeneID" id="14921820"/>
<keyword evidence="4" id="KW-1185">Reference proteome</keyword>
<dbReference type="KEGG" id="acan:ACA1_279290"/>
<dbReference type="OrthoDB" id="18857at2759"/>
<keyword evidence="1" id="KW-0677">Repeat</keyword>
<gene>
    <name evidence="3" type="ORF">ACA1_279290</name>
</gene>
<dbReference type="PANTHER" id="PTHR43215:SF14">
    <property type="entry name" value="RADIAL SPOKE HEAD 1 HOMOLOG"/>
    <property type="match status" value="1"/>
</dbReference>
<reference evidence="3 4" key="1">
    <citation type="journal article" date="2013" name="Genome Biol.">
        <title>Genome of Acanthamoeba castellanii highlights extensive lateral gene transfer and early evolution of tyrosine kinase signaling.</title>
        <authorList>
            <person name="Clarke M."/>
            <person name="Lohan A.J."/>
            <person name="Liu B."/>
            <person name="Lagkouvardos I."/>
            <person name="Roy S."/>
            <person name="Zafar N."/>
            <person name="Bertelli C."/>
            <person name="Schilde C."/>
            <person name="Kianianmomeni A."/>
            <person name="Burglin T.R."/>
            <person name="Frech C."/>
            <person name="Turcotte B."/>
            <person name="Kopec K.O."/>
            <person name="Synnott J.M."/>
            <person name="Choo C."/>
            <person name="Paponov I."/>
            <person name="Finkler A."/>
            <person name="Soon Heng Tan C."/>
            <person name="Hutchins A.P."/>
            <person name="Weinmeier T."/>
            <person name="Rattei T."/>
            <person name="Chu J.S."/>
            <person name="Gimenez G."/>
            <person name="Irimia M."/>
            <person name="Rigden D.J."/>
            <person name="Fitzpatrick D.A."/>
            <person name="Lorenzo-Morales J."/>
            <person name="Bateman A."/>
            <person name="Chiu C.H."/>
            <person name="Tang P."/>
            <person name="Hegemann P."/>
            <person name="Fromm H."/>
            <person name="Raoult D."/>
            <person name="Greub G."/>
            <person name="Miranda-Saavedra D."/>
            <person name="Chen N."/>
            <person name="Nash P."/>
            <person name="Ginger M.L."/>
            <person name="Horn M."/>
            <person name="Schaap P."/>
            <person name="Caler L."/>
            <person name="Loftus B."/>
        </authorList>
    </citation>
    <scope>NUCLEOTIDE SEQUENCE [LARGE SCALE GENOMIC DNA]</scope>
    <source>
        <strain evidence="3 4">Neff</strain>
    </source>
</reference>
<evidence type="ECO:0000256" key="1">
    <source>
        <dbReference type="ARBA" id="ARBA00022737"/>
    </source>
</evidence>
<name>L8H6S5_ACACF</name>
<dbReference type="Proteomes" id="UP000011083">
    <property type="component" value="Unassembled WGS sequence"/>
</dbReference>
<dbReference type="OMA" id="RIRHETW"/>
<feature type="compositionally biased region" description="Acidic residues" evidence="2">
    <location>
        <begin position="83"/>
        <end position="92"/>
    </location>
</feature>
<sequence>MSAATQISMEEVMVDHRGRAEPVDGMDEESLSNISNKPPQISTTPSTSPILDTSANATSSSDEEEEDSSHRLNNRQQDRQAGDEESSEDGDEASSFMNADLQACREGALAGMVQRVKPYHERYVGQIRRGRWEGRGRLVYSADDPRGRIDYDGEFRAGRRHGKGKLRWRNGCIYKGSWKDDMMQGNGSMKWPTGQVYKGGWENNQMHGEGVMTWQNPQVRYVGSWWNGKRYGQGRITFAEDDEAERVHYEGWWQNDRKEGWGEMVWKSGSHYQGEWKSGLRDGFGVHTFHNADKYVGQWTKDKRTGKGELQFANGDKFEGEWVEDKKHGKGVYTYAHGRIRHETWQQGCRVEDPKQKFMVQSLVVLCVEYVGSNPELLLADKRSMSSKRRTSVSGMSKMVMDLVTSHGARSKSTEKDASERDAGDWEPSSDALAQLDDNTTSGSASGKERRASFQARQLVDPGYALESAATRSMLSSSSSSSTSTSASKRRRSKRGSTPGPVLPQEMMVLVEAYMQRIAQRKRVEQESQNQKKDRERAGRRRIASCLVQ</sequence>
<dbReference type="RefSeq" id="XP_004344690.1">
    <property type="nucleotide sequence ID" value="XM_004344640.1"/>
</dbReference>
<evidence type="ECO:0000313" key="3">
    <source>
        <dbReference type="EMBL" id="ELR20947.1"/>
    </source>
</evidence>
<feature type="compositionally biased region" description="Basic and acidic residues" evidence="2">
    <location>
        <begin position="412"/>
        <end position="424"/>
    </location>
</feature>
<dbReference type="AlphaFoldDB" id="L8H6S5"/>
<proteinExistence type="predicted"/>
<dbReference type="EMBL" id="KB007908">
    <property type="protein sequence ID" value="ELR20947.1"/>
    <property type="molecule type" value="Genomic_DNA"/>
</dbReference>
<dbReference type="Gene3D" id="2.20.110.10">
    <property type="entry name" value="Histone H3 K4-specific methyltransferase SET7/9 N-terminal domain"/>
    <property type="match status" value="4"/>
</dbReference>
<feature type="compositionally biased region" description="Low complexity" evidence="2">
    <location>
        <begin position="38"/>
        <end position="54"/>
    </location>
</feature>
<dbReference type="PANTHER" id="PTHR43215">
    <property type="entry name" value="RADIAL SPOKE HEAD 1 HOMOLOG"/>
    <property type="match status" value="1"/>
</dbReference>
<evidence type="ECO:0000313" key="4">
    <source>
        <dbReference type="Proteomes" id="UP000011083"/>
    </source>
</evidence>
<feature type="compositionally biased region" description="Low complexity" evidence="2">
    <location>
        <begin position="470"/>
        <end position="487"/>
    </location>
</feature>
<feature type="compositionally biased region" description="Basic and acidic residues" evidence="2">
    <location>
        <begin position="522"/>
        <end position="537"/>
    </location>
</feature>
<feature type="region of interest" description="Disordered" evidence="2">
    <location>
        <begin position="470"/>
        <end position="504"/>
    </location>
</feature>
<dbReference type="Pfam" id="PF02493">
    <property type="entry name" value="MORN"/>
    <property type="match status" value="9"/>
</dbReference>
<dbReference type="VEuPathDB" id="AmoebaDB:ACA1_279290"/>
<organism evidence="3 4">
    <name type="scientific">Acanthamoeba castellanii (strain ATCC 30010 / Neff)</name>
    <dbReference type="NCBI Taxonomy" id="1257118"/>
    <lineage>
        <taxon>Eukaryota</taxon>
        <taxon>Amoebozoa</taxon>
        <taxon>Discosea</taxon>
        <taxon>Longamoebia</taxon>
        <taxon>Centramoebida</taxon>
        <taxon>Acanthamoebidae</taxon>
        <taxon>Acanthamoeba</taxon>
    </lineage>
</organism>
<dbReference type="GO" id="GO:0005829">
    <property type="term" value="C:cytosol"/>
    <property type="evidence" value="ECO:0007669"/>
    <property type="project" value="TreeGrafter"/>
</dbReference>